<evidence type="ECO:0000256" key="1">
    <source>
        <dbReference type="SAM" id="Phobius"/>
    </source>
</evidence>
<keyword evidence="1" id="KW-1133">Transmembrane helix</keyword>
<dbReference type="Proteomes" id="UP000326354">
    <property type="component" value="Chromosome"/>
</dbReference>
<sequence>MLNRIIAFSLKNRLFVIVIALLVMCYGTIVAIYMPIDVLPDLNRPLVTILTEAPSMVPEDIERLITLPMEQVLNGSTGVTRVRSASGLGLSVIYVEFDWGTDIYRNRQIVQEKLQLIASKLPPDITPQMAPISSIMGQIQMIGVQSKSGNIDSTDLRALADYTIKYRLLSIQGVAQIVTIGGAPRQLQIIVDIDKLRLLDVSLDEIQTAVQKTNINSSGGFLSMGAKSPIITVIGLAIDEEAIKNAVVKLSPTRPIRLRDVADVKFGPALVRTGEAGIDGKGGVIMVIFKQPQTDTVALTNRINKELQLMKEGFPEDIVLVEDLFQQATFIHRAIDNVIEAVRDGGVLVILVLLLFLMNLRITFITLTAIPLSVAITAIIFSIFDLSINTMTLGGLAVAIGALVDDAIVDVENVHRRLKENAKLKSPKNKLWVIFRASSEVRQPILIGTLLVIVVYLPLFFLSGLEGRLFIPIGIAYILSVSASLFVALTVTPILCYTLLSDKEEHKEKGDSLVVRCLKIVVGKMIFFSIKQAKIIIGLFLSLLIVSIFLLVTRGSQFLPPFNEGVAQINMFLPPEVGLETSNLFGARLEKILTQVEGVKHIARRTGRAEGDEHAEGVNNTEVIITFDSNSKRSREEIISEVREKIKKDFRGIPTEVDQPLSHLLSHMMSGVRAQVAIKIFGPDLDVLRRQAKKVEAAINNIPGIADLYVEQQVLVDNIVIEPKREELARLGLTVEDISEFIELAMEGEVISRMRIESFTFPIILRLEENDRNDLEKIRNFRVKRDNGVSVLFSDVANVYIGKTPNNINRENVSRRIIIQHNIAGRSLGEVVADVDQALEPIRKELAQTPGYSIQIGGQYEAQVQATRMIFLLSIASILIMFMVLYIYFKSVNLSLQILMSIPMAVIGAVFYIVWSQQPISIATLVGLISLGGIASRNAILLLDRYLYLMREEKIPFSAEMIIRAGQERMVPVMMTALSSGIALVPIALYPDKPGSEILYPVATVIIGGLISSTILDFLVRPSIFWLFGKNAAETVTQTPETFDTATEKLFSEFQSKNNLKS</sequence>
<dbReference type="Gene3D" id="3.30.70.1320">
    <property type="entry name" value="Multidrug efflux transporter AcrB pore domain like"/>
    <property type="match status" value="1"/>
</dbReference>
<dbReference type="EMBL" id="AP019860">
    <property type="protein sequence ID" value="BBM87077.1"/>
    <property type="molecule type" value="Genomic_DNA"/>
</dbReference>
<dbReference type="GO" id="GO:0042910">
    <property type="term" value="F:xenobiotic transmembrane transporter activity"/>
    <property type="evidence" value="ECO:0007669"/>
    <property type="project" value="TreeGrafter"/>
</dbReference>
<dbReference type="SUPFAM" id="SSF82693">
    <property type="entry name" value="Multidrug efflux transporter AcrB pore domain, PN1, PN2, PC1 and PC2 subdomains"/>
    <property type="match status" value="3"/>
</dbReference>
<dbReference type="PANTHER" id="PTHR32063:SF4">
    <property type="entry name" value="SLR6043 PROTEIN"/>
    <property type="match status" value="1"/>
</dbReference>
<keyword evidence="1" id="KW-0812">Transmembrane</keyword>
<dbReference type="SUPFAM" id="SSF82714">
    <property type="entry name" value="Multidrug efflux transporter AcrB TolC docking domain, DN and DC subdomains"/>
    <property type="match status" value="2"/>
</dbReference>
<dbReference type="GO" id="GO:0005886">
    <property type="term" value="C:plasma membrane"/>
    <property type="evidence" value="ECO:0007669"/>
    <property type="project" value="TreeGrafter"/>
</dbReference>
<dbReference type="Gene3D" id="3.30.70.1440">
    <property type="entry name" value="Multidrug efflux transporter AcrB pore domain"/>
    <property type="match status" value="1"/>
</dbReference>
<feature type="transmembrane region" description="Helical" evidence="1">
    <location>
        <begin position="533"/>
        <end position="552"/>
    </location>
</feature>
<dbReference type="RefSeq" id="WP_151971108.1">
    <property type="nucleotide sequence ID" value="NZ_AP019860.1"/>
</dbReference>
<dbReference type="KEGG" id="uam:UABAM_05480"/>
<dbReference type="InterPro" id="IPR027463">
    <property type="entry name" value="AcrB_DN_DC_subdom"/>
</dbReference>
<gene>
    <name evidence="2" type="ORF">UABAM_05480</name>
</gene>
<proteinExistence type="predicted"/>
<dbReference type="SUPFAM" id="SSF82866">
    <property type="entry name" value="Multidrug efflux transporter AcrB transmembrane domain"/>
    <property type="match status" value="2"/>
</dbReference>
<evidence type="ECO:0000313" key="2">
    <source>
        <dbReference type="EMBL" id="BBM87077.1"/>
    </source>
</evidence>
<dbReference type="Pfam" id="PF00873">
    <property type="entry name" value="ACR_tran"/>
    <property type="match status" value="1"/>
</dbReference>
<dbReference type="InterPro" id="IPR001036">
    <property type="entry name" value="Acrflvin-R"/>
</dbReference>
<protein>
    <submittedName>
        <fullName evidence="2">Cation transporter</fullName>
    </submittedName>
</protein>
<dbReference type="AlphaFoldDB" id="A0A5S9ISS3"/>
<feature type="transmembrane region" description="Helical" evidence="1">
    <location>
        <begin position="469"/>
        <end position="500"/>
    </location>
</feature>
<dbReference type="PRINTS" id="PR00702">
    <property type="entry name" value="ACRIFLAVINRP"/>
</dbReference>
<feature type="transmembrane region" description="Helical" evidence="1">
    <location>
        <begin position="921"/>
        <end position="943"/>
    </location>
</feature>
<feature type="transmembrane region" description="Helical" evidence="1">
    <location>
        <begin position="364"/>
        <end position="384"/>
    </location>
</feature>
<dbReference type="Gene3D" id="3.30.2090.10">
    <property type="entry name" value="Multidrug efflux transporter AcrB TolC docking domain, DN and DC subdomains"/>
    <property type="match status" value="2"/>
</dbReference>
<feature type="transmembrane region" description="Helical" evidence="1">
    <location>
        <begin position="869"/>
        <end position="889"/>
    </location>
</feature>
<keyword evidence="1" id="KW-0472">Membrane</keyword>
<keyword evidence="3" id="KW-1185">Reference proteome</keyword>
<reference evidence="2 3" key="1">
    <citation type="submission" date="2019-08" db="EMBL/GenBank/DDBJ databases">
        <title>Complete genome sequence of Candidatus Uab amorphum.</title>
        <authorList>
            <person name="Shiratori T."/>
            <person name="Suzuki S."/>
            <person name="Kakizawa Y."/>
            <person name="Ishida K."/>
        </authorList>
    </citation>
    <scope>NUCLEOTIDE SEQUENCE [LARGE SCALE GENOMIC DNA]</scope>
    <source>
        <strain evidence="2 3">SRT547</strain>
    </source>
</reference>
<feature type="transmembrane region" description="Helical" evidence="1">
    <location>
        <begin position="445"/>
        <end position="463"/>
    </location>
</feature>
<accession>A0A5S9ISS3</accession>
<dbReference type="PANTHER" id="PTHR32063">
    <property type="match status" value="1"/>
</dbReference>
<dbReference type="Gene3D" id="1.20.1640.10">
    <property type="entry name" value="Multidrug efflux transporter AcrB transmembrane domain"/>
    <property type="match status" value="2"/>
</dbReference>
<dbReference type="Gene3D" id="3.30.70.1430">
    <property type="entry name" value="Multidrug efflux transporter AcrB pore domain"/>
    <property type="match status" value="2"/>
</dbReference>
<dbReference type="OrthoDB" id="219750at2"/>
<feature type="transmembrane region" description="Helical" evidence="1">
    <location>
        <begin position="998"/>
        <end position="1020"/>
    </location>
</feature>
<evidence type="ECO:0000313" key="3">
    <source>
        <dbReference type="Proteomes" id="UP000326354"/>
    </source>
</evidence>
<name>A0A5S9ISS3_UABAM</name>
<feature type="transmembrane region" description="Helical" evidence="1">
    <location>
        <begin position="896"/>
        <end position="915"/>
    </location>
</feature>
<feature type="transmembrane region" description="Helical" evidence="1">
    <location>
        <begin position="12"/>
        <end position="36"/>
    </location>
</feature>
<organism evidence="2 3">
    <name type="scientific">Uabimicrobium amorphum</name>
    <dbReference type="NCBI Taxonomy" id="2596890"/>
    <lineage>
        <taxon>Bacteria</taxon>
        <taxon>Pseudomonadati</taxon>
        <taxon>Planctomycetota</taxon>
        <taxon>Candidatus Uabimicrobiia</taxon>
        <taxon>Candidatus Uabimicrobiales</taxon>
        <taxon>Candidatus Uabimicrobiaceae</taxon>
        <taxon>Candidatus Uabimicrobium</taxon>
    </lineage>
</organism>
<feature type="transmembrane region" description="Helical" evidence="1">
    <location>
        <begin position="971"/>
        <end position="992"/>
    </location>
</feature>